<organism evidence="1 2">
    <name type="scientific">Actinotalea fermentans</name>
    <dbReference type="NCBI Taxonomy" id="43671"/>
    <lineage>
        <taxon>Bacteria</taxon>
        <taxon>Bacillati</taxon>
        <taxon>Actinomycetota</taxon>
        <taxon>Actinomycetes</taxon>
        <taxon>Micrococcales</taxon>
        <taxon>Cellulomonadaceae</taxon>
        <taxon>Actinotalea</taxon>
    </lineage>
</organism>
<accession>A0A511Z1H3</accession>
<evidence type="ECO:0000313" key="2">
    <source>
        <dbReference type="Proteomes" id="UP000321484"/>
    </source>
</evidence>
<dbReference type="Gene3D" id="3.40.50.150">
    <property type="entry name" value="Vaccinia Virus protein VP39"/>
    <property type="match status" value="1"/>
</dbReference>
<sequence>MASLRGLGYLASQLARSPRQLKHIAKWIRARSGSPVEQRLPWLPFDVINLLEANVSPDSKVFEFGGGGSTMWFSDRVGTVVTVEHDPTWAQSLIAATDGNPRTNILVHDDSDGYANYVEAIRAFPDEYFDVIVVDGRERVRCTAEAAAKVRPGGLLLLDDSERPRYAGAHNLLAGWPSQVITGLAPFKPQAGTTTVWRRPE</sequence>
<dbReference type="Proteomes" id="UP000321484">
    <property type="component" value="Unassembled WGS sequence"/>
</dbReference>
<dbReference type="SUPFAM" id="SSF53335">
    <property type="entry name" value="S-adenosyl-L-methionine-dependent methyltransferases"/>
    <property type="match status" value="1"/>
</dbReference>
<reference evidence="1 2" key="1">
    <citation type="submission" date="2019-07" db="EMBL/GenBank/DDBJ databases">
        <title>Whole genome shotgun sequence of Actinotalea fermentans NBRC 105374.</title>
        <authorList>
            <person name="Hosoyama A."/>
            <person name="Uohara A."/>
            <person name="Ohji S."/>
            <person name="Ichikawa N."/>
        </authorList>
    </citation>
    <scope>NUCLEOTIDE SEQUENCE [LARGE SCALE GENOMIC DNA]</scope>
    <source>
        <strain evidence="1 2">NBRC 105374</strain>
    </source>
</reference>
<name>A0A511Z1H3_9CELL</name>
<evidence type="ECO:0008006" key="3">
    <source>
        <dbReference type="Google" id="ProtNLM"/>
    </source>
</evidence>
<dbReference type="Pfam" id="PF13578">
    <property type="entry name" value="Methyltransf_24"/>
    <property type="match status" value="1"/>
</dbReference>
<dbReference type="InterPro" id="IPR029063">
    <property type="entry name" value="SAM-dependent_MTases_sf"/>
</dbReference>
<dbReference type="RefSeq" id="WP_186814580.1">
    <property type="nucleotide sequence ID" value="NZ_BJYK01000010.1"/>
</dbReference>
<proteinExistence type="predicted"/>
<comment type="caution">
    <text evidence="1">The sequence shown here is derived from an EMBL/GenBank/DDBJ whole genome shotgun (WGS) entry which is preliminary data.</text>
</comment>
<evidence type="ECO:0000313" key="1">
    <source>
        <dbReference type="EMBL" id="GEN81284.1"/>
    </source>
</evidence>
<dbReference type="AlphaFoldDB" id="A0A511Z1H3"/>
<gene>
    <name evidence="1" type="ORF">AFE02nite_30180</name>
</gene>
<keyword evidence="2" id="KW-1185">Reference proteome</keyword>
<protein>
    <recommendedName>
        <fullName evidence="3">Transferase</fullName>
    </recommendedName>
</protein>
<dbReference type="EMBL" id="BJYK01000010">
    <property type="protein sequence ID" value="GEN81284.1"/>
    <property type="molecule type" value="Genomic_DNA"/>
</dbReference>